<sequence>MAPVSAIEQLANPLVTSKQLLNFKSLENEEDQSLHFAQCQLTYAAGILLRLSQEVIAQAIVLLQRFLVASISEEREGFSAKTCSAAAIFLTSKISPTPVSPRSVVNVYAYLTSKASPLGFINVDGVPSQVEPKDYYVTEGTYEKERQRLFVCESMIIAGIGFDTRVSLPHGLALTYLNALGVSSEGVYKRVFEHLNAGLLSPQLLYLTHQPNALAVGAIYLAARETDTKLVEQNWWEVFDVDREDLGFLVLAYGSIANFAKSEFEKWKQGPLLLQ</sequence>
<dbReference type="STRING" id="91928.A0A0D2BDJ5"/>
<dbReference type="InterPro" id="IPR036915">
    <property type="entry name" value="Cyclin-like_sf"/>
</dbReference>
<name>A0A0D2BDJ5_9EURO</name>
<dbReference type="EMBL" id="KN847494">
    <property type="protein sequence ID" value="KIW16695.1"/>
    <property type="molecule type" value="Genomic_DNA"/>
</dbReference>
<evidence type="ECO:0008006" key="3">
    <source>
        <dbReference type="Google" id="ProtNLM"/>
    </source>
</evidence>
<dbReference type="GeneID" id="27330966"/>
<evidence type="ECO:0000313" key="2">
    <source>
        <dbReference type="Proteomes" id="UP000053328"/>
    </source>
</evidence>
<dbReference type="GO" id="GO:0016538">
    <property type="term" value="F:cyclin-dependent protein serine/threonine kinase regulator activity"/>
    <property type="evidence" value="ECO:0007669"/>
    <property type="project" value="InterPro"/>
</dbReference>
<dbReference type="OrthoDB" id="10264655at2759"/>
<evidence type="ECO:0000313" key="1">
    <source>
        <dbReference type="EMBL" id="KIW16695.1"/>
    </source>
</evidence>
<dbReference type="RefSeq" id="XP_016236911.1">
    <property type="nucleotide sequence ID" value="XM_016378234.1"/>
</dbReference>
<dbReference type="HOGENOM" id="CLU_022000_5_0_1"/>
<gene>
    <name evidence="1" type="ORF">PV08_03883</name>
</gene>
<dbReference type="AlphaFoldDB" id="A0A0D2BDJ5"/>
<organism evidence="1 2">
    <name type="scientific">Exophiala spinifera</name>
    <dbReference type="NCBI Taxonomy" id="91928"/>
    <lineage>
        <taxon>Eukaryota</taxon>
        <taxon>Fungi</taxon>
        <taxon>Dikarya</taxon>
        <taxon>Ascomycota</taxon>
        <taxon>Pezizomycotina</taxon>
        <taxon>Eurotiomycetes</taxon>
        <taxon>Chaetothyriomycetidae</taxon>
        <taxon>Chaetothyriales</taxon>
        <taxon>Herpotrichiellaceae</taxon>
        <taxon>Exophiala</taxon>
    </lineage>
</organism>
<dbReference type="GO" id="GO:0006357">
    <property type="term" value="P:regulation of transcription by RNA polymerase II"/>
    <property type="evidence" value="ECO:0007669"/>
    <property type="project" value="InterPro"/>
</dbReference>
<dbReference type="VEuPathDB" id="FungiDB:PV08_03883"/>
<accession>A0A0D2BDJ5</accession>
<reference evidence="1 2" key="1">
    <citation type="submission" date="2015-01" db="EMBL/GenBank/DDBJ databases">
        <title>The Genome Sequence of Exophiala spinifera CBS89968.</title>
        <authorList>
            <consortium name="The Broad Institute Genomics Platform"/>
            <person name="Cuomo C."/>
            <person name="de Hoog S."/>
            <person name="Gorbushina A."/>
            <person name="Stielow B."/>
            <person name="Teixiera M."/>
            <person name="Abouelleil A."/>
            <person name="Chapman S.B."/>
            <person name="Priest M."/>
            <person name="Young S.K."/>
            <person name="Wortman J."/>
            <person name="Nusbaum C."/>
            <person name="Birren B."/>
        </authorList>
    </citation>
    <scope>NUCLEOTIDE SEQUENCE [LARGE SCALE GENOMIC DNA]</scope>
    <source>
        <strain evidence="1 2">CBS 89968</strain>
    </source>
</reference>
<dbReference type="Gene3D" id="1.10.472.10">
    <property type="entry name" value="Cyclin-like"/>
    <property type="match status" value="2"/>
</dbReference>
<dbReference type="PANTHER" id="PTHR10026">
    <property type="entry name" value="CYCLIN"/>
    <property type="match status" value="1"/>
</dbReference>
<dbReference type="Proteomes" id="UP000053328">
    <property type="component" value="Unassembled WGS sequence"/>
</dbReference>
<keyword evidence="2" id="KW-1185">Reference proteome</keyword>
<proteinExistence type="predicted"/>
<dbReference type="InterPro" id="IPR043198">
    <property type="entry name" value="Cyclin/Ssn8"/>
</dbReference>
<protein>
    <recommendedName>
        <fullName evidence="3">Cyclin N-terminal domain-containing protein</fullName>
    </recommendedName>
</protein>
<dbReference type="SUPFAM" id="SSF47954">
    <property type="entry name" value="Cyclin-like"/>
    <property type="match status" value="2"/>
</dbReference>